<comment type="similarity">
    <text evidence="1">Belongs to the mannose-6-phosphate isomerase type 2 family.</text>
</comment>
<accession>A0A095ZNI5</accession>
<dbReference type="Proteomes" id="UP000029556">
    <property type="component" value="Unassembled WGS sequence"/>
</dbReference>
<dbReference type="InterPro" id="IPR029044">
    <property type="entry name" value="Nucleotide-diphossugar_trans"/>
</dbReference>
<evidence type="ECO:0000256" key="3">
    <source>
        <dbReference type="ARBA" id="ARBA00022679"/>
    </source>
</evidence>
<protein>
    <recommendedName>
        <fullName evidence="2">mannose-1-phosphate guanylyltransferase</fullName>
        <ecNumber evidence="2">2.7.7.13</ecNumber>
    </recommendedName>
</protein>
<dbReference type="GO" id="GO:0004475">
    <property type="term" value="F:mannose-1-phosphate guanylyltransferase (GTP) activity"/>
    <property type="evidence" value="ECO:0007669"/>
    <property type="project" value="UniProtKB-EC"/>
</dbReference>
<dbReference type="AlphaFoldDB" id="A0A095ZNI5"/>
<keyword evidence="6" id="KW-0342">GTP-binding</keyword>
<evidence type="ECO:0000256" key="4">
    <source>
        <dbReference type="ARBA" id="ARBA00022695"/>
    </source>
</evidence>
<evidence type="ECO:0000313" key="9">
    <source>
        <dbReference type="EMBL" id="KGF35946.1"/>
    </source>
</evidence>
<dbReference type="FunFam" id="3.90.550.10:FF:000046">
    <property type="entry name" value="Mannose-1-phosphate guanylyltransferase (GDP)"/>
    <property type="match status" value="1"/>
</dbReference>
<dbReference type="CDD" id="cd02509">
    <property type="entry name" value="GDP-M1P_Guanylyltransferase"/>
    <property type="match status" value="1"/>
</dbReference>
<name>A0A095ZNI5_9BACT</name>
<reference evidence="9 10" key="1">
    <citation type="submission" date="2014-07" db="EMBL/GenBank/DDBJ databases">
        <authorList>
            <person name="McCorrison J."/>
            <person name="Sanka R."/>
            <person name="Torralba M."/>
            <person name="Gillis M."/>
            <person name="Haft D.H."/>
            <person name="Methe B."/>
            <person name="Sutton G."/>
            <person name="Nelson K.E."/>
        </authorList>
    </citation>
    <scope>NUCLEOTIDE SEQUENCE [LARGE SCALE GENOMIC DNA]</scope>
    <source>
        <strain evidence="9 10">DNF00853</strain>
    </source>
</reference>
<dbReference type="GO" id="GO:0009298">
    <property type="term" value="P:GDP-mannose biosynthetic process"/>
    <property type="evidence" value="ECO:0007669"/>
    <property type="project" value="TreeGrafter"/>
</dbReference>
<organism evidence="9 10">
    <name type="scientific">Hoylesella buccalis DNF00853</name>
    <dbReference type="NCBI Taxonomy" id="1401074"/>
    <lineage>
        <taxon>Bacteria</taxon>
        <taxon>Pseudomonadati</taxon>
        <taxon>Bacteroidota</taxon>
        <taxon>Bacteroidia</taxon>
        <taxon>Bacteroidales</taxon>
        <taxon>Prevotellaceae</taxon>
        <taxon>Hoylesella</taxon>
    </lineage>
</organism>
<dbReference type="Gene3D" id="3.90.550.10">
    <property type="entry name" value="Spore Coat Polysaccharide Biosynthesis Protein SpsA, Chain A"/>
    <property type="match status" value="1"/>
</dbReference>
<dbReference type="EMBL" id="JRNN01000034">
    <property type="protein sequence ID" value="KGF35946.1"/>
    <property type="molecule type" value="Genomic_DNA"/>
</dbReference>
<keyword evidence="5" id="KW-0547">Nucleotide-binding</keyword>
<evidence type="ECO:0000256" key="1">
    <source>
        <dbReference type="ARBA" id="ARBA00006115"/>
    </source>
</evidence>
<keyword evidence="4 9" id="KW-0548">Nucleotidyltransferase</keyword>
<gene>
    <name evidence="9" type="ORF">HMPREF2137_03560</name>
</gene>
<evidence type="ECO:0000313" key="10">
    <source>
        <dbReference type="Proteomes" id="UP000029556"/>
    </source>
</evidence>
<dbReference type="InterPro" id="IPR005835">
    <property type="entry name" value="NTP_transferase_dom"/>
</dbReference>
<evidence type="ECO:0000256" key="6">
    <source>
        <dbReference type="ARBA" id="ARBA00023134"/>
    </source>
</evidence>
<evidence type="ECO:0000259" key="8">
    <source>
        <dbReference type="Pfam" id="PF00483"/>
    </source>
</evidence>
<keyword evidence="3 9" id="KW-0808">Transferase</keyword>
<dbReference type="InterPro" id="IPR049577">
    <property type="entry name" value="GMPP_N"/>
</dbReference>
<comment type="caution">
    <text evidence="9">The sequence shown here is derived from an EMBL/GenBank/DDBJ whole genome shotgun (WGS) entry which is preliminary data.</text>
</comment>
<dbReference type="SUPFAM" id="SSF159283">
    <property type="entry name" value="Guanosine diphospho-D-mannose pyrophosphorylase/mannose-6-phosphate isomerase linker domain"/>
    <property type="match status" value="1"/>
</dbReference>
<dbReference type="SUPFAM" id="SSF53448">
    <property type="entry name" value="Nucleotide-diphospho-sugar transferases"/>
    <property type="match status" value="1"/>
</dbReference>
<dbReference type="EC" id="2.7.7.13" evidence="2"/>
<dbReference type="GO" id="GO:0005525">
    <property type="term" value="F:GTP binding"/>
    <property type="evidence" value="ECO:0007669"/>
    <property type="project" value="UniProtKB-KW"/>
</dbReference>
<sequence length="366" mass="41850">MTNHTIMSDSQYCVILAGGKGKRLWPCSREATPKQFIDFFGTGRTLLQQTYDRMLKVVPPNNIFISTNQSYLDDVHQQLPDIPEDRILAEPIHRNTAPSVAWAAHRIMRFTPDANLLVTPSDQMIQNEEAFVSDIQEGFAFVSQRDELLTLGIKPTRPEPGYGYIQLGEPAGNGVYQVQSFTEKPERDFAKMFVESGEFYWNTGMFMANIRYLSHCMYRLLPSVLRNLDAMTPHWTIEEENRFVNKNFPLYPNLSVDNGVLEKSERVYVMKCNFGWADIGTWHSIYEAMQKSESDNVVIDSEVILEDCQNNVIKLPKDKLAILNGLEGYIIAEHGNVLLICKKEDSSALVRKYVNEVQIKKGTDYI</sequence>
<evidence type="ECO:0000256" key="5">
    <source>
        <dbReference type="ARBA" id="ARBA00022741"/>
    </source>
</evidence>
<evidence type="ECO:0000256" key="7">
    <source>
        <dbReference type="ARBA" id="ARBA00047343"/>
    </source>
</evidence>
<dbReference type="PANTHER" id="PTHR46390:SF1">
    <property type="entry name" value="MANNOSE-1-PHOSPHATE GUANYLYLTRANSFERASE"/>
    <property type="match status" value="1"/>
</dbReference>
<comment type="catalytic activity">
    <reaction evidence="7">
        <text>alpha-D-mannose 1-phosphate + GTP + H(+) = GDP-alpha-D-mannose + diphosphate</text>
        <dbReference type="Rhea" id="RHEA:15229"/>
        <dbReference type="ChEBI" id="CHEBI:15378"/>
        <dbReference type="ChEBI" id="CHEBI:33019"/>
        <dbReference type="ChEBI" id="CHEBI:37565"/>
        <dbReference type="ChEBI" id="CHEBI:57527"/>
        <dbReference type="ChEBI" id="CHEBI:58409"/>
        <dbReference type="EC" id="2.7.7.13"/>
    </reaction>
</comment>
<evidence type="ECO:0000256" key="2">
    <source>
        <dbReference type="ARBA" id="ARBA00012387"/>
    </source>
</evidence>
<feature type="domain" description="Nucleotidyl transferase" evidence="8">
    <location>
        <begin position="14"/>
        <end position="293"/>
    </location>
</feature>
<dbReference type="InterPro" id="IPR051161">
    <property type="entry name" value="Mannose-6P_isomerase_type2"/>
</dbReference>
<proteinExistence type="inferred from homology"/>
<dbReference type="PANTHER" id="PTHR46390">
    <property type="entry name" value="MANNOSE-1-PHOSPHATE GUANYLYLTRANSFERASE"/>
    <property type="match status" value="1"/>
</dbReference>
<dbReference type="Pfam" id="PF00483">
    <property type="entry name" value="NTP_transferase"/>
    <property type="match status" value="1"/>
</dbReference>